<feature type="transmembrane region" description="Helical" evidence="4">
    <location>
        <begin position="12"/>
        <end position="37"/>
    </location>
</feature>
<proteinExistence type="predicted"/>
<dbReference type="PANTHER" id="PTHR43280">
    <property type="entry name" value="ARAC-FAMILY TRANSCRIPTIONAL REGULATOR"/>
    <property type="match status" value="1"/>
</dbReference>
<dbReference type="GO" id="GO:0003700">
    <property type="term" value="F:DNA-binding transcription factor activity"/>
    <property type="evidence" value="ECO:0007669"/>
    <property type="project" value="InterPro"/>
</dbReference>
<dbReference type="AlphaFoldDB" id="D2BYN5"/>
<evidence type="ECO:0000256" key="3">
    <source>
        <dbReference type="ARBA" id="ARBA00023163"/>
    </source>
</evidence>
<gene>
    <name evidence="6" type="ordered locus">Dd586_1843</name>
</gene>
<dbReference type="PROSITE" id="PS01124">
    <property type="entry name" value="HTH_ARAC_FAMILY_2"/>
    <property type="match status" value="1"/>
</dbReference>
<keyword evidence="4" id="KW-0812">Transmembrane</keyword>
<sequence length="364" mass="40676">MRRQVCNYYWYFPIMVCHMFSVPFPVVTLLALLFLLVMTLLPGKPRHRGTLHFLVACVVLLSVSMLRWEYDSIMLRNIQSGLAMFLPPVAWHSFISMTDITRQRRLLLLFVPAAVSLCIRIVWPVSIDFILIALFAGYGCSLFRIAWQGEQQFTLSRLEELSQTTKMAFFAGCFLCISAVTDLLVVFDFDINGGKLAPGMVVIFQIILLPLIGIAIISAGRAAAMSGTDSGETPPPACSVRSSEDVSEVYTRLETQVREKQLYLNSDLTLSALARKTGIPARHLSGAVNAVKQCNVSQWVNGFRIERAKELLLSSSLPVTEIMLESGFITKSNFNREFQRVTGVSPTLFRQQARDNSEISSGMN</sequence>
<reference evidence="6" key="1">
    <citation type="submission" date="2009-12" db="EMBL/GenBank/DDBJ databases">
        <title>Complete sequence of Dickeya dadantii Ech586.</title>
        <authorList>
            <consortium name="US DOE Joint Genome Institute"/>
            <person name="Lucas S."/>
            <person name="Copeland A."/>
            <person name="Lapidus A."/>
            <person name="Glavina del Rio T."/>
            <person name="Tice H."/>
            <person name="Bruce D."/>
            <person name="Goodwin L."/>
            <person name="Pitluck S."/>
            <person name="Munk A.C."/>
            <person name="Brettin T."/>
            <person name="Detter J.C."/>
            <person name="Han C."/>
            <person name="Tapia R."/>
            <person name="Larimer F."/>
            <person name="Land M."/>
            <person name="Hauser L."/>
            <person name="Kyrpides N."/>
            <person name="Mikhailova N."/>
            <person name="Balakrishnan V."/>
            <person name="Glasner J."/>
            <person name="Perna N.T."/>
        </authorList>
    </citation>
    <scope>NUCLEOTIDE SEQUENCE [LARGE SCALE GENOMIC DNA]</scope>
    <source>
        <strain evidence="6">Ech586</strain>
    </source>
</reference>
<dbReference type="InterPro" id="IPR009057">
    <property type="entry name" value="Homeodomain-like_sf"/>
</dbReference>
<organism evidence="6 7">
    <name type="scientific">Dickeya zeae (strain Ech586)</name>
    <name type="common">Dickeya dadantii (strain Ech586)</name>
    <dbReference type="NCBI Taxonomy" id="590409"/>
    <lineage>
        <taxon>Bacteria</taxon>
        <taxon>Pseudomonadati</taxon>
        <taxon>Pseudomonadota</taxon>
        <taxon>Gammaproteobacteria</taxon>
        <taxon>Enterobacterales</taxon>
        <taxon>Pectobacteriaceae</taxon>
        <taxon>Dickeya</taxon>
        <taxon>Dickeya parazeae</taxon>
    </lineage>
</organism>
<evidence type="ECO:0000256" key="1">
    <source>
        <dbReference type="ARBA" id="ARBA00023015"/>
    </source>
</evidence>
<feature type="transmembrane region" description="Helical" evidence="4">
    <location>
        <begin position="106"/>
        <end position="123"/>
    </location>
</feature>
<feature type="transmembrane region" description="Helical" evidence="4">
    <location>
        <begin position="168"/>
        <end position="187"/>
    </location>
</feature>
<dbReference type="Proteomes" id="UP000001446">
    <property type="component" value="Chromosome"/>
</dbReference>
<dbReference type="SMART" id="SM00342">
    <property type="entry name" value="HTH_ARAC"/>
    <property type="match status" value="1"/>
</dbReference>
<feature type="domain" description="HTH araC/xylS-type" evidence="5">
    <location>
        <begin position="247"/>
        <end position="352"/>
    </location>
</feature>
<dbReference type="EMBL" id="CP001836">
    <property type="protein sequence ID" value="ACZ76703.1"/>
    <property type="molecule type" value="Genomic_DNA"/>
</dbReference>
<dbReference type="PANTHER" id="PTHR43280:SF29">
    <property type="entry name" value="ARAC-FAMILY TRANSCRIPTIONAL REGULATOR"/>
    <property type="match status" value="1"/>
</dbReference>
<dbReference type="RefSeq" id="WP_012884525.1">
    <property type="nucleotide sequence ID" value="NC_013592.1"/>
</dbReference>
<evidence type="ECO:0000313" key="6">
    <source>
        <dbReference type="EMBL" id="ACZ76703.1"/>
    </source>
</evidence>
<dbReference type="GO" id="GO:0043565">
    <property type="term" value="F:sequence-specific DNA binding"/>
    <property type="evidence" value="ECO:0007669"/>
    <property type="project" value="InterPro"/>
</dbReference>
<keyword evidence="4" id="KW-1133">Transmembrane helix</keyword>
<evidence type="ECO:0000256" key="4">
    <source>
        <dbReference type="SAM" id="Phobius"/>
    </source>
</evidence>
<evidence type="ECO:0000256" key="2">
    <source>
        <dbReference type="ARBA" id="ARBA00023125"/>
    </source>
</evidence>
<keyword evidence="3" id="KW-0804">Transcription</keyword>
<dbReference type="SUPFAM" id="SSF46689">
    <property type="entry name" value="Homeodomain-like"/>
    <property type="match status" value="1"/>
</dbReference>
<protein>
    <submittedName>
        <fullName evidence="6">Transcriptional regulator, AraC family</fullName>
    </submittedName>
</protein>
<feature type="transmembrane region" description="Helical" evidence="4">
    <location>
        <begin position="129"/>
        <end position="147"/>
    </location>
</feature>
<keyword evidence="2" id="KW-0238">DNA-binding</keyword>
<feature type="transmembrane region" description="Helical" evidence="4">
    <location>
        <begin position="199"/>
        <end position="217"/>
    </location>
</feature>
<evidence type="ECO:0000313" key="7">
    <source>
        <dbReference type="Proteomes" id="UP000001446"/>
    </source>
</evidence>
<evidence type="ECO:0000259" key="5">
    <source>
        <dbReference type="PROSITE" id="PS01124"/>
    </source>
</evidence>
<keyword evidence="4" id="KW-0472">Membrane</keyword>
<dbReference type="HOGENOM" id="CLU_823550_0_0_6"/>
<dbReference type="Pfam" id="PF12833">
    <property type="entry name" value="HTH_18"/>
    <property type="match status" value="1"/>
</dbReference>
<accession>D2BYN5</accession>
<feature type="transmembrane region" description="Helical" evidence="4">
    <location>
        <begin position="49"/>
        <end position="68"/>
    </location>
</feature>
<dbReference type="KEGG" id="ddc:Dd586_1843"/>
<dbReference type="Gene3D" id="1.10.10.60">
    <property type="entry name" value="Homeodomain-like"/>
    <property type="match status" value="1"/>
</dbReference>
<dbReference type="eggNOG" id="COG2207">
    <property type="taxonomic scope" value="Bacteria"/>
</dbReference>
<keyword evidence="7" id="KW-1185">Reference proteome</keyword>
<dbReference type="STRING" id="590409.Dd586_1843"/>
<keyword evidence="1" id="KW-0805">Transcription regulation</keyword>
<name>D2BYN5_DICZ5</name>
<dbReference type="InterPro" id="IPR018060">
    <property type="entry name" value="HTH_AraC"/>
</dbReference>